<dbReference type="EMBL" id="FTNT01000006">
    <property type="protein sequence ID" value="SIS05006.1"/>
    <property type="molecule type" value="Genomic_DNA"/>
</dbReference>
<reference evidence="1 2" key="1">
    <citation type="submission" date="2017-01" db="EMBL/GenBank/DDBJ databases">
        <authorList>
            <person name="Mah S.A."/>
            <person name="Swanson W.J."/>
            <person name="Moy G.W."/>
            <person name="Vacquier V.D."/>
        </authorList>
    </citation>
    <scope>NUCLEOTIDE SEQUENCE [LARGE SCALE GENOMIC DNA]</scope>
    <source>
        <strain evidence="1 2">CPCC 203464</strain>
    </source>
</reference>
<name>A0A1N7FXP2_9NOCA</name>
<proteinExistence type="predicted"/>
<gene>
    <name evidence="1" type="ORF">SAMN05445060_2378</name>
</gene>
<accession>A0A1N7FXP2</accession>
<sequence length="83" mass="9037">MTSQHLAEPGRMTGATDNSYTPIVFVRQSLHNVLQSQTFVVDAERDGDAEAVDHFTRAQHNNIRAAETGKRLLQTRLGGAGSS</sequence>
<evidence type="ECO:0000313" key="2">
    <source>
        <dbReference type="Proteomes" id="UP000186218"/>
    </source>
</evidence>
<dbReference type="AlphaFoldDB" id="A0A1N7FXP2"/>
<evidence type="ECO:0000313" key="1">
    <source>
        <dbReference type="EMBL" id="SIS05006.1"/>
    </source>
</evidence>
<dbReference type="Proteomes" id="UP000186218">
    <property type="component" value="Unassembled WGS sequence"/>
</dbReference>
<organism evidence="1 2">
    <name type="scientific">Williamsia sterculiae</name>
    <dbReference type="NCBI Taxonomy" id="1344003"/>
    <lineage>
        <taxon>Bacteria</taxon>
        <taxon>Bacillati</taxon>
        <taxon>Actinomycetota</taxon>
        <taxon>Actinomycetes</taxon>
        <taxon>Mycobacteriales</taxon>
        <taxon>Nocardiaceae</taxon>
        <taxon>Williamsia</taxon>
    </lineage>
</organism>
<keyword evidence="2" id="KW-1185">Reference proteome</keyword>
<protein>
    <submittedName>
        <fullName evidence="1">Uncharacterized protein</fullName>
    </submittedName>
</protein>